<dbReference type="Gene3D" id="2.70.70.10">
    <property type="entry name" value="Glucose Permease (Domain IIA)"/>
    <property type="match status" value="1"/>
</dbReference>
<evidence type="ECO:0000313" key="3">
    <source>
        <dbReference type="Proteomes" id="UP001175604"/>
    </source>
</evidence>
<reference evidence="2" key="1">
    <citation type="submission" date="2023-06" db="EMBL/GenBank/DDBJ databases">
        <title>full genome analysis of Phenantherene degrader P3.</title>
        <authorList>
            <person name="Akbar A."/>
            <person name="Rahmeh R."/>
            <person name="Kishk M."/>
        </authorList>
    </citation>
    <scope>NUCLEOTIDE SEQUENCE</scope>
    <source>
        <strain evidence="2">P3</strain>
    </source>
</reference>
<evidence type="ECO:0000259" key="1">
    <source>
        <dbReference type="Pfam" id="PF01551"/>
    </source>
</evidence>
<protein>
    <submittedName>
        <fullName evidence="2">M23 family metallopeptidase</fullName>
        <ecNumber evidence="2">3.4.-.-</ecNumber>
    </submittedName>
</protein>
<dbReference type="Pfam" id="PF01551">
    <property type="entry name" value="Peptidase_M23"/>
    <property type="match status" value="1"/>
</dbReference>
<evidence type="ECO:0000313" key="2">
    <source>
        <dbReference type="EMBL" id="MDM9559178.1"/>
    </source>
</evidence>
<organism evidence="2 3">
    <name type="scientific">Bordetella petrii</name>
    <dbReference type="NCBI Taxonomy" id="94624"/>
    <lineage>
        <taxon>Bacteria</taxon>
        <taxon>Pseudomonadati</taxon>
        <taxon>Pseudomonadota</taxon>
        <taxon>Betaproteobacteria</taxon>
        <taxon>Burkholderiales</taxon>
        <taxon>Alcaligenaceae</taxon>
        <taxon>Bordetella</taxon>
    </lineage>
</organism>
<name>A0ABT7W1Y0_9BORD</name>
<dbReference type="PANTHER" id="PTHR21666:SF268">
    <property type="entry name" value="PEPTIDASE M23 DOMAIN-CONTAINING PROTEIN"/>
    <property type="match status" value="1"/>
</dbReference>
<dbReference type="CDD" id="cd12797">
    <property type="entry name" value="M23_peptidase"/>
    <property type="match status" value="1"/>
</dbReference>
<dbReference type="InterPro" id="IPR050570">
    <property type="entry name" value="Cell_wall_metabolism_enzyme"/>
</dbReference>
<dbReference type="EMBL" id="JAUDJE010000006">
    <property type="protein sequence ID" value="MDM9559178.1"/>
    <property type="molecule type" value="Genomic_DNA"/>
</dbReference>
<dbReference type="InterPro" id="IPR011055">
    <property type="entry name" value="Dup_hybrid_motif"/>
</dbReference>
<feature type="domain" description="M23ase beta-sheet core" evidence="1">
    <location>
        <begin position="78"/>
        <end position="175"/>
    </location>
</feature>
<sequence>MADPSSLMRGARRLLILVALGAAAWWAWPRLPEPWRAPWHMLRLSVQPAPTALPVPVAGVGPGQLADTWGAARAHGRRHEGIDIFAPRGTAVLSTTEGVVTRVGTNNLGGRVVWVLGPGRQMHYYAHLDRYADVAPGSHVMPGTPLGYVGNTGNARTTPPHLHYGIYQAGGALNPYPLLRAAR</sequence>
<dbReference type="PANTHER" id="PTHR21666">
    <property type="entry name" value="PEPTIDASE-RELATED"/>
    <property type="match status" value="1"/>
</dbReference>
<dbReference type="EC" id="3.4.-.-" evidence="2"/>
<dbReference type="RefSeq" id="WP_289785440.1">
    <property type="nucleotide sequence ID" value="NZ_JAUDJE010000006.1"/>
</dbReference>
<proteinExistence type="predicted"/>
<dbReference type="SUPFAM" id="SSF51261">
    <property type="entry name" value="Duplicated hybrid motif"/>
    <property type="match status" value="1"/>
</dbReference>
<accession>A0ABT7W1Y0</accession>
<dbReference type="Proteomes" id="UP001175604">
    <property type="component" value="Unassembled WGS sequence"/>
</dbReference>
<dbReference type="InterPro" id="IPR016047">
    <property type="entry name" value="M23ase_b-sheet_dom"/>
</dbReference>
<gene>
    <name evidence="2" type="ORF">QUC21_09065</name>
</gene>
<dbReference type="GO" id="GO:0016787">
    <property type="term" value="F:hydrolase activity"/>
    <property type="evidence" value="ECO:0007669"/>
    <property type="project" value="UniProtKB-KW"/>
</dbReference>
<keyword evidence="3" id="KW-1185">Reference proteome</keyword>
<comment type="caution">
    <text evidence="2">The sequence shown here is derived from an EMBL/GenBank/DDBJ whole genome shotgun (WGS) entry which is preliminary data.</text>
</comment>
<keyword evidence="2" id="KW-0378">Hydrolase</keyword>